<accession>A0A9N7TXZ8</accession>
<reference evidence="1" key="1">
    <citation type="submission" date="2020-03" db="EMBL/GenBank/DDBJ databases">
        <authorList>
            <person name="Weist P."/>
        </authorList>
    </citation>
    <scope>NUCLEOTIDE SEQUENCE</scope>
</reference>
<comment type="caution">
    <text evidence="1">The sequence shown here is derived from an EMBL/GenBank/DDBJ whole genome shotgun (WGS) entry which is preliminary data.</text>
</comment>
<keyword evidence="2" id="KW-1185">Reference proteome</keyword>
<evidence type="ECO:0000313" key="2">
    <source>
        <dbReference type="Proteomes" id="UP001153269"/>
    </source>
</evidence>
<dbReference type="EMBL" id="CADEAL010000510">
    <property type="protein sequence ID" value="CAB1421191.1"/>
    <property type="molecule type" value="Genomic_DNA"/>
</dbReference>
<dbReference type="AlphaFoldDB" id="A0A9N7TXZ8"/>
<evidence type="ECO:0000313" key="1">
    <source>
        <dbReference type="EMBL" id="CAB1421191.1"/>
    </source>
</evidence>
<name>A0A9N7TXZ8_PLEPL</name>
<dbReference type="Proteomes" id="UP001153269">
    <property type="component" value="Unassembled WGS sequence"/>
</dbReference>
<gene>
    <name evidence="1" type="ORF">PLEPLA_LOCUS9073</name>
</gene>
<proteinExistence type="predicted"/>
<organism evidence="1 2">
    <name type="scientific">Pleuronectes platessa</name>
    <name type="common">European plaice</name>
    <dbReference type="NCBI Taxonomy" id="8262"/>
    <lineage>
        <taxon>Eukaryota</taxon>
        <taxon>Metazoa</taxon>
        <taxon>Chordata</taxon>
        <taxon>Craniata</taxon>
        <taxon>Vertebrata</taxon>
        <taxon>Euteleostomi</taxon>
        <taxon>Actinopterygii</taxon>
        <taxon>Neopterygii</taxon>
        <taxon>Teleostei</taxon>
        <taxon>Neoteleostei</taxon>
        <taxon>Acanthomorphata</taxon>
        <taxon>Carangaria</taxon>
        <taxon>Pleuronectiformes</taxon>
        <taxon>Pleuronectoidei</taxon>
        <taxon>Pleuronectidae</taxon>
        <taxon>Pleuronectes</taxon>
    </lineage>
</organism>
<protein>
    <submittedName>
        <fullName evidence="1">Uncharacterized protein</fullName>
    </submittedName>
</protein>
<sequence length="99" mass="11033">MASLQINGELSPSRVALSSSRLIKMLPACGMGRRYGQTACDEGKSHFQPWSLMMAQKDALLSAMWIKLKNITSSVSIIGAYVSREQTEELQVERGDERR</sequence>